<dbReference type="EMBL" id="JBHSKF010000005">
    <property type="protein sequence ID" value="MFC5288196.1"/>
    <property type="molecule type" value="Genomic_DNA"/>
</dbReference>
<protein>
    <submittedName>
        <fullName evidence="1">Uncharacterized protein</fullName>
    </submittedName>
</protein>
<reference evidence="2" key="1">
    <citation type="journal article" date="2019" name="Int. J. Syst. Evol. Microbiol.">
        <title>The Global Catalogue of Microorganisms (GCM) 10K type strain sequencing project: providing services to taxonomists for standard genome sequencing and annotation.</title>
        <authorList>
            <consortium name="The Broad Institute Genomics Platform"/>
            <consortium name="The Broad Institute Genome Sequencing Center for Infectious Disease"/>
            <person name="Wu L."/>
            <person name="Ma J."/>
        </authorList>
    </citation>
    <scope>NUCLEOTIDE SEQUENCE [LARGE SCALE GENOMIC DNA]</scope>
    <source>
        <strain evidence="2">CCUG 59778</strain>
    </source>
</reference>
<evidence type="ECO:0000313" key="1">
    <source>
        <dbReference type="EMBL" id="MFC5288196.1"/>
    </source>
</evidence>
<proteinExistence type="predicted"/>
<dbReference type="RefSeq" id="WP_378247892.1">
    <property type="nucleotide sequence ID" value="NZ_JBHSKF010000005.1"/>
</dbReference>
<dbReference type="Proteomes" id="UP001596157">
    <property type="component" value="Unassembled WGS sequence"/>
</dbReference>
<name>A0ABW0EPX8_9PSEU</name>
<sequence length="222" mass="23863">MTSAEQSRKAREIARRAKELRERVGSAGDSVVLADAEQAAGEAGAAGETAVREPGREPELVDRLLDEAAMLLTLAYKQAEEGLAEFGQSLDMATPDLPGKDRAGRIERETTYRADDGTELVASPDHSERTPHYFPGGSFRGCLIPEGRFSRAFWNDVTFRVTAAGIVVVTWGVFAGKFADRYFPGGGSRDKARWELLSDLASAAPSGGGKSSGGFLDFLDFL</sequence>
<keyword evidence="2" id="KW-1185">Reference proteome</keyword>
<comment type="caution">
    <text evidence="1">The sequence shown here is derived from an EMBL/GenBank/DDBJ whole genome shotgun (WGS) entry which is preliminary data.</text>
</comment>
<organism evidence="1 2">
    <name type="scientific">Actinokineospora guangxiensis</name>
    <dbReference type="NCBI Taxonomy" id="1490288"/>
    <lineage>
        <taxon>Bacteria</taxon>
        <taxon>Bacillati</taxon>
        <taxon>Actinomycetota</taxon>
        <taxon>Actinomycetes</taxon>
        <taxon>Pseudonocardiales</taxon>
        <taxon>Pseudonocardiaceae</taxon>
        <taxon>Actinokineospora</taxon>
    </lineage>
</organism>
<gene>
    <name evidence="1" type="ORF">ACFPM7_14140</name>
</gene>
<evidence type="ECO:0000313" key="2">
    <source>
        <dbReference type="Proteomes" id="UP001596157"/>
    </source>
</evidence>
<accession>A0ABW0EPX8</accession>